<protein>
    <submittedName>
        <fullName evidence="1">Uncharacterized protein</fullName>
    </submittedName>
</protein>
<gene>
    <name evidence="1" type="ORF">XELAEV_18010340mg</name>
</gene>
<organism evidence="1 2">
    <name type="scientific">Xenopus laevis</name>
    <name type="common">African clawed frog</name>
    <dbReference type="NCBI Taxonomy" id="8355"/>
    <lineage>
        <taxon>Eukaryota</taxon>
        <taxon>Metazoa</taxon>
        <taxon>Chordata</taxon>
        <taxon>Craniata</taxon>
        <taxon>Vertebrata</taxon>
        <taxon>Euteleostomi</taxon>
        <taxon>Amphibia</taxon>
        <taxon>Batrachia</taxon>
        <taxon>Anura</taxon>
        <taxon>Pipoidea</taxon>
        <taxon>Pipidae</taxon>
        <taxon>Xenopodinae</taxon>
        <taxon>Xenopus</taxon>
        <taxon>Xenopus</taxon>
    </lineage>
</organism>
<evidence type="ECO:0000313" key="2">
    <source>
        <dbReference type="Proteomes" id="UP000694892"/>
    </source>
</evidence>
<name>A0A974DWG1_XENLA</name>
<proteinExistence type="predicted"/>
<dbReference type="EMBL" id="CM004467">
    <property type="protein sequence ID" value="OCT98112.1"/>
    <property type="molecule type" value="Genomic_DNA"/>
</dbReference>
<sequence length="66" mass="7274">MGPEERRSRLLLYQEFTDARFLHAKVSGLAETGILEPVPCIWLLMGGSTVAPQHPDNHATANGFLL</sequence>
<reference evidence="2" key="1">
    <citation type="journal article" date="2016" name="Nature">
        <title>Genome evolution in the allotetraploid frog Xenopus laevis.</title>
        <authorList>
            <person name="Session A.M."/>
            <person name="Uno Y."/>
            <person name="Kwon T."/>
            <person name="Chapman J.A."/>
            <person name="Toyoda A."/>
            <person name="Takahashi S."/>
            <person name="Fukui A."/>
            <person name="Hikosaka A."/>
            <person name="Suzuki A."/>
            <person name="Kondo M."/>
            <person name="van Heeringen S.J."/>
            <person name="Quigley I."/>
            <person name="Heinz S."/>
            <person name="Ogino H."/>
            <person name="Ochi H."/>
            <person name="Hellsten U."/>
            <person name="Lyons J.B."/>
            <person name="Simakov O."/>
            <person name="Putnam N."/>
            <person name="Stites J."/>
            <person name="Kuroki Y."/>
            <person name="Tanaka T."/>
            <person name="Michiue T."/>
            <person name="Watanabe M."/>
            <person name="Bogdanovic O."/>
            <person name="Lister R."/>
            <person name="Georgiou G."/>
            <person name="Paranjpe S.S."/>
            <person name="van Kruijsbergen I."/>
            <person name="Shu S."/>
            <person name="Carlson J."/>
            <person name="Kinoshita T."/>
            <person name="Ohta Y."/>
            <person name="Mawaribuchi S."/>
            <person name="Jenkins J."/>
            <person name="Grimwood J."/>
            <person name="Schmutz J."/>
            <person name="Mitros T."/>
            <person name="Mozaffari S.V."/>
            <person name="Suzuki Y."/>
            <person name="Haramoto Y."/>
            <person name="Yamamoto T.S."/>
            <person name="Takagi C."/>
            <person name="Heald R."/>
            <person name="Miller K."/>
            <person name="Haudenschild C."/>
            <person name="Kitzman J."/>
            <person name="Nakayama T."/>
            <person name="Izutsu Y."/>
            <person name="Robert J."/>
            <person name="Fortriede J."/>
            <person name="Burns K."/>
            <person name="Lotay V."/>
            <person name="Karimi K."/>
            <person name="Yasuoka Y."/>
            <person name="Dichmann D.S."/>
            <person name="Flajnik M.F."/>
            <person name="Houston D.W."/>
            <person name="Shendure J."/>
            <person name="DuPasquier L."/>
            <person name="Vize P.D."/>
            <person name="Zorn A.M."/>
            <person name="Ito M."/>
            <person name="Marcotte E.M."/>
            <person name="Wallingford J.B."/>
            <person name="Ito Y."/>
            <person name="Asashima M."/>
            <person name="Ueno N."/>
            <person name="Matsuda Y."/>
            <person name="Veenstra G.J."/>
            <person name="Fujiyama A."/>
            <person name="Harland R.M."/>
            <person name="Taira M."/>
            <person name="Rokhsar D.S."/>
        </authorList>
    </citation>
    <scope>NUCLEOTIDE SEQUENCE [LARGE SCALE GENOMIC DNA]</scope>
    <source>
        <strain evidence="2">J</strain>
    </source>
</reference>
<accession>A0A974DWG1</accession>
<dbReference type="Proteomes" id="UP000694892">
    <property type="component" value="Chromosome 1S"/>
</dbReference>
<dbReference type="AlphaFoldDB" id="A0A974DWG1"/>
<evidence type="ECO:0000313" key="1">
    <source>
        <dbReference type="EMBL" id="OCT98112.1"/>
    </source>
</evidence>